<dbReference type="PROSITE" id="PS50109">
    <property type="entry name" value="HIS_KIN"/>
    <property type="match status" value="1"/>
</dbReference>
<keyword evidence="5" id="KW-0418">Kinase</keyword>
<evidence type="ECO:0000256" key="5">
    <source>
        <dbReference type="ARBA" id="ARBA00022777"/>
    </source>
</evidence>
<dbReference type="RefSeq" id="WP_162443647.1">
    <property type="nucleotide sequence ID" value="NZ_CP048222.1"/>
</dbReference>
<feature type="domain" description="PAC" evidence="10">
    <location>
        <begin position="537"/>
        <end position="589"/>
    </location>
</feature>
<evidence type="ECO:0000313" key="12">
    <source>
        <dbReference type="Proteomes" id="UP000480178"/>
    </source>
</evidence>
<dbReference type="SMART" id="SM00091">
    <property type="entry name" value="PAS"/>
    <property type="match status" value="1"/>
</dbReference>
<evidence type="ECO:0000256" key="2">
    <source>
        <dbReference type="ARBA" id="ARBA00012438"/>
    </source>
</evidence>
<reference evidence="11 12" key="1">
    <citation type="submission" date="2020-01" db="EMBL/GenBank/DDBJ databases">
        <authorList>
            <person name="Kim M.K."/>
        </authorList>
    </citation>
    <scope>NUCLEOTIDE SEQUENCE [LARGE SCALE GENOMIC DNA]</scope>
    <source>
        <strain evidence="11 12">172606-1</strain>
    </source>
</reference>
<dbReference type="SUPFAM" id="SSF47384">
    <property type="entry name" value="Homodimeric domain of signal transducing histidine kinase"/>
    <property type="match status" value="1"/>
</dbReference>
<dbReference type="InterPro" id="IPR003661">
    <property type="entry name" value="HisK_dim/P_dom"/>
</dbReference>
<dbReference type="PROSITE" id="PS50112">
    <property type="entry name" value="PAS"/>
    <property type="match status" value="1"/>
</dbReference>
<dbReference type="Pfam" id="PF08447">
    <property type="entry name" value="PAS_3"/>
    <property type="match status" value="1"/>
</dbReference>
<dbReference type="GO" id="GO:0000155">
    <property type="term" value="F:phosphorelay sensor kinase activity"/>
    <property type="evidence" value="ECO:0007669"/>
    <property type="project" value="InterPro"/>
</dbReference>
<dbReference type="Pfam" id="PF00512">
    <property type="entry name" value="HisKA"/>
    <property type="match status" value="1"/>
</dbReference>
<dbReference type="CDD" id="cd00082">
    <property type="entry name" value="HisKA"/>
    <property type="match status" value="1"/>
</dbReference>
<dbReference type="InterPro" id="IPR013656">
    <property type="entry name" value="PAS_4"/>
</dbReference>
<dbReference type="PROSITE" id="PS50113">
    <property type="entry name" value="PAC"/>
    <property type="match status" value="1"/>
</dbReference>
<dbReference type="KEGG" id="rhoz:GXP67_13760"/>
<dbReference type="SMART" id="SM00387">
    <property type="entry name" value="HATPase_c"/>
    <property type="match status" value="1"/>
</dbReference>
<feature type="transmembrane region" description="Helical" evidence="7">
    <location>
        <begin position="187"/>
        <end position="205"/>
    </location>
</feature>
<proteinExistence type="predicted"/>
<keyword evidence="6" id="KW-0175">Coiled coil</keyword>
<keyword evidence="3" id="KW-0597">Phosphoprotein</keyword>
<dbReference type="SMART" id="SM00086">
    <property type="entry name" value="PAC"/>
    <property type="match status" value="1"/>
</dbReference>
<keyword evidence="7" id="KW-0812">Transmembrane</keyword>
<evidence type="ECO:0000313" key="11">
    <source>
        <dbReference type="EMBL" id="QHT67621.1"/>
    </source>
</evidence>
<dbReference type="SUPFAM" id="SSF55874">
    <property type="entry name" value="ATPase domain of HSP90 chaperone/DNA topoisomerase II/histidine kinase"/>
    <property type="match status" value="1"/>
</dbReference>
<dbReference type="InterPro" id="IPR004358">
    <property type="entry name" value="Sig_transdc_His_kin-like_C"/>
</dbReference>
<dbReference type="Gene3D" id="3.30.565.10">
    <property type="entry name" value="Histidine kinase-like ATPase, C-terminal domain"/>
    <property type="match status" value="1"/>
</dbReference>
<dbReference type="AlphaFoldDB" id="A0A6C0GHT4"/>
<dbReference type="InterPro" id="IPR013655">
    <property type="entry name" value="PAS_fold_3"/>
</dbReference>
<evidence type="ECO:0000256" key="7">
    <source>
        <dbReference type="SAM" id="Phobius"/>
    </source>
</evidence>
<evidence type="ECO:0000256" key="6">
    <source>
        <dbReference type="SAM" id="Coils"/>
    </source>
</evidence>
<dbReference type="InterPro" id="IPR000700">
    <property type="entry name" value="PAS-assoc_C"/>
</dbReference>
<dbReference type="InterPro" id="IPR001610">
    <property type="entry name" value="PAC"/>
</dbReference>
<keyword evidence="4" id="KW-0808">Transferase</keyword>
<evidence type="ECO:0000259" key="10">
    <source>
        <dbReference type="PROSITE" id="PS50113"/>
    </source>
</evidence>
<dbReference type="CDD" id="cd19410">
    <property type="entry name" value="HK9-like_sensor"/>
    <property type="match status" value="1"/>
</dbReference>
<evidence type="ECO:0000256" key="4">
    <source>
        <dbReference type="ARBA" id="ARBA00022679"/>
    </source>
</evidence>
<dbReference type="InterPro" id="IPR000014">
    <property type="entry name" value="PAS"/>
</dbReference>
<feature type="domain" description="PAS" evidence="9">
    <location>
        <begin position="464"/>
        <end position="534"/>
    </location>
</feature>
<dbReference type="Proteomes" id="UP000480178">
    <property type="component" value="Chromosome"/>
</dbReference>
<dbReference type="CDD" id="cd00130">
    <property type="entry name" value="PAS"/>
    <property type="match status" value="1"/>
</dbReference>
<feature type="domain" description="Histidine kinase" evidence="8">
    <location>
        <begin position="614"/>
        <end position="827"/>
    </location>
</feature>
<dbReference type="SMART" id="SM00388">
    <property type="entry name" value="HisKA"/>
    <property type="match status" value="1"/>
</dbReference>
<dbReference type="InterPro" id="IPR007891">
    <property type="entry name" value="CHASE3"/>
</dbReference>
<comment type="catalytic activity">
    <reaction evidence="1">
        <text>ATP + protein L-histidine = ADP + protein N-phospho-L-histidine.</text>
        <dbReference type="EC" id="2.7.13.3"/>
    </reaction>
</comment>
<dbReference type="InterPro" id="IPR036890">
    <property type="entry name" value="HATPase_C_sf"/>
</dbReference>
<name>A0A6C0GHT4_9BACT</name>
<dbReference type="FunFam" id="3.30.450.20:FF:000099">
    <property type="entry name" value="Sensory box sensor histidine kinase"/>
    <property type="match status" value="1"/>
</dbReference>
<dbReference type="EC" id="2.7.13.3" evidence="2"/>
<evidence type="ECO:0000259" key="8">
    <source>
        <dbReference type="PROSITE" id="PS50109"/>
    </source>
</evidence>
<dbReference type="NCBIfam" id="TIGR00229">
    <property type="entry name" value="sensory_box"/>
    <property type="match status" value="1"/>
</dbReference>
<keyword evidence="12" id="KW-1185">Reference proteome</keyword>
<dbReference type="SUPFAM" id="SSF55785">
    <property type="entry name" value="PYP-like sensor domain (PAS domain)"/>
    <property type="match status" value="1"/>
</dbReference>
<dbReference type="Gene3D" id="1.10.287.130">
    <property type="match status" value="1"/>
</dbReference>
<dbReference type="Pfam" id="PF05227">
    <property type="entry name" value="CHASE3"/>
    <property type="match status" value="1"/>
</dbReference>
<feature type="transmembrane region" description="Helical" evidence="7">
    <location>
        <begin position="14"/>
        <end position="34"/>
    </location>
</feature>
<dbReference type="PANTHER" id="PTHR43304">
    <property type="entry name" value="PHYTOCHROME-LIKE PROTEIN CPH1"/>
    <property type="match status" value="1"/>
</dbReference>
<evidence type="ECO:0000256" key="3">
    <source>
        <dbReference type="ARBA" id="ARBA00022553"/>
    </source>
</evidence>
<gene>
    <name evidence="11" type="ORF">GXP67_13760</name>
</gene>
<sequence length="827" mass="95028">MQAPEKDLKYYIKIAYVIGFLVLITISSAAYVSFTSLADRNRLVENTNQIIATSASIDNVITQAESAVRGYVLSLDSAYLKPYINSTALIDNELKLIDSLTGNNPVQQKQIQTLRKLIQDRYALFERTIQLREAGNSDNLVKFFSAKPGLRKTEQIQQTFDNIADEESRLLAARTVALNRSIAFTRYLILIVLATTFGIAVFLYFSTKRQLQEREVYAREMDTLNRELATSNEELSTVNEELKSSNEEVAASNEELIVTNEELTLARQLLLNLNTELETKIQERTKSLQRANQAKSILLEREKAALLEAETQRNRLETLFLQAPALLAINKGPDFIYELANPLYLKTFVADQSIDGRPLAEAIPNLEPAVMDILRQVYQTGERFIGKEMPITIDWEHNGKPYTKYFNLIYEPLHESDGKVSGLITFGYEVTEHLMARRKVEESTHLLNEANIALRLNNEQLAEAQKQFQFLAEFMPQLVWRTKPNGDHDYFNQRWYDYTGLTYEETKDKGWALVLHPDDFKRTQQIWSHCLATGEQYEIEYRFKKYDGTYRWFLGRALPMYNENGEIIKWFGTCTDIHEQKILVGHLEQSREELYQKNEQLNRINTDLDNFIYTASHDLKAPVTNIEGLTTMMGNKLRGKLSEPEKELFRMIQLSVTRLKQTIVDLTEITKVQKDVESSVEPLSFPEIFADIKTDIADVIETSGALITTDFKVEQIHFARKNLRSILYNLLTNAIKYKATGRQPEISLATDKVDEYIRLSVRDNGLGIRKDQLDKIFMMFKRAHTHVEGTGIGLYIVKRIIENSGGKITVESQEGVGTTFMIYFKEI</sequence>
<dbReference type="Pfam" id="PF02518">
    <property type="entry name" value="HATPase_c"/>
    <property type="match status" value="1"/>
</dbReference>
<dbReference type="PANTHER" id="PTHR43304:SF1">
    <property type="entry name" value="PAC DOMAIN-CONTAINING PROTEIN"/>
    <property type="match status" value="1"/>
</dbReference>
<keyword evidence="7" id="KW-1133">Transmembrane helix</keyword>
<dbReference type="EMBL" id="CP048222">
    <property type="protein sequence ID" value="QHT67621.1"/>
    <property type="molecule type" value="Genomic_DNA"/>
</dbReference>
<accession>A0A6C0GHT4</accession>
<feature type="coiled-coil region" evidence="6">
    <location>
        <begin position="214"/>
        <end position="319"/>
    </location>
</feature>
<dbReference type="InterPro" id="IPR035965">
    <property type="entry name" value="PAS-like_dom_sf"/>
</dbReference>
<dbReference type="InterPro" id="IPR005467">
    <property type="entry name" value="His_kinase_dom"/>
</dbReference>
<protein>
    <recommendedName>
        <fullName evidence="2">histidine kinase</fullName>
        <ecNumber evidence="2">2.7.13.3</ecNumber>
    </recommendedName>
</protein>
<evidence type="ECO:0000259" key="9">
    <source>
        <dbReference type="PROSITE" id="PS50112"/>
    </source>
</evidence>
<keyword evidence="7" id="KW-0472">Membrane</keyword>
<dbReference type="InterPro" id="IPR052162">
    <property type="entry name" value="Sensor_kinase/Photoreceptor"/>
</dbReference>
<dbReference type="Gene3D" id="3.30.450.20">
    <property type="entry name" value="PAS domain"/>
    <property type="match status" value="2"/>
</dbReference>
<dbReference type="InterPro" id="IPR036097">
    <property type="entry name" value="HisK_dim/P_sf"/>
</dbReference>
<organism evidence="11 12">
    <name type="scientific">Rhodocytophaga rosea</name>
    <dbReference type="NCBI Taxonomy" id="2704465"/>
    <lineage>
        <taxon>Bacteria</taxon>
        <taxon>Pseudomonadati</taxon>
        <taxon>Bacteroidota</taxon>
        <taxon>Cytophagia</taxon>
        <taxon>Cytophagales</taxon>
        <taxon>Rhodocytophagaceae</taxon>
        <taxon>Rhodocytophaga</taxon>
    </lineage>
</organism>
<dbReference type="InterPro" id="IPR003594">
    <property type="entry name" value="HATPase_dom"/>
</dbReference>
<dbReference type="Pfam" id="PF08448">
    <property type="entry name" value="PAS_4"/>
    <property type="match status" value="1"/>
</dbReference>
<dbReference type="PRINTS" id="PR00344">
    <property type="entry name" value="BCTRLSENSOR"/>
</dbReference>
<evidence type="ECO:0000256" key="1">
    <source>
        <dbReference type="ARBA" id="ARBA00000085"/>
    </source>
</evidence>